<dbReference type="EMBL" id="BJWK01000010">
    <property type="protein sequence ID" value="GEM10349.1"/>
    <property type="molecule type" value="Genomic_DNA"/>
</dbReference>
<organism evidence="4 5">
    <name type="scientific">Rhodotorula toruloides</name>
    <name type="common">Yeast</name>
    <name type="synonym">Rhodosporidium toruloides</name>
    <dbReference type="NCBI Taxonomy" id="5286"/>
    <lineage>
        <taxon>Eukaryota</taxon>
        <taxon>Fungi</taxon>
        <taxon>Dikarya</taxon>
        <taxon>Basidiomycota</taxon>
        <taxon>Pucciniomycotina</taxon>
        <taxon>Microbotryomycetes</taxon>
        <taxon>Sporidiobolales</taxon>
        <taxon>Sporidiobolaceae</taxon>
        <taxon>Rhodotorula</taxon>
    </lineage>
</organism>
<evidence type="ECO:0000313" key="4">
    <source>
        <dbReference type="EMBL" id="GEM10349.1"/>
    </source>
</evidence>
<evidence type="ECO:0000259" key="3">
    <source>
        <dbReference type="PROSITE" id="PS50181"/>
    </source>
</evidence>
<reference evidence="4 5" key="1">
    <citation type="submission" date="2019-07" db="EMBL/GenBank/DDBJ databases">
        <title>Rhodotorula toruloides NBRC10032 genome sequencing.</title>
        <authorList>
            <person name="Shida Y."/>
            <person name="Takaku H."/>
            <person name="Ogasawara W."/>
            <person name="Mori K."/>
        </authorList>
    </citation>
    <scope>NUCLEOTIDE SEQUENCE [LARGE SCALE GENOMIC DNA]</scope>
    <source>
        <strain evidence="4 5">NBRC10032</strain>
    </source>
</reference>
<evidence type="ECO:0000256" key="2">
    <source>
        <dbReference type="SAM" id="Phobius"/>
    </source>
</evidence>
<feature type="region of interest" description="Disordered" evidence="1">
    <location>
        <begin position="968"/>
        <end position="994"/>
    </location>
</feature>
<accession>A0A511KJ19</accession>
<feature type="transmembrane region" description="Helical" evidence="2">
    <location>
        <begin position="880"/>
        <end position="901"/>
    </location>
</feature>
<dbReference type="Pfam" id="PF12937">
    <property type="entry name" value="F-box-like"/>
    <property type="match status" value="1"/>
</dbReference>
<keyword evidence="2" id="KW-0472">Membrane</keyword>
<feature type="transmembrane region" description="Helical" evidence="2">
    <location>
        <begin position="822"/>
        <end position="845"/>
    </location>
</feature>
<name>A0A511KJ19_RHOTO</name>
<dbReference type="Gene3D" id="1.20.1280.50">
    <property type="match status" value="1"/>
</dbReference>
<dbReference type="PROSITE" id="PS50181">
    <property type="entry name" value="FBOX"/>
    <property type="match status" value="1"/>
</dbReference>
<dbReference type="CDD" id="cd09917">
    <property type="entry name" value="F-box_SF"/>
    <property type="match status" value="1"/>
</dbReference>
<proteinExistence type="predicted"/>
<dbReference type="AlphaFoldDB" id="A0A511KJ19"/>
<evidence type="ECO:0000256" key="1">
    <source>
        <dbReference type="SAM" id="MobiDB-lite"/>
    </source>
</evidence>
<feature type="transmembrane region" description="Helical" evidence="2">
    <location>
        <begin position="749"/>
        <end position="768"/>
    </location>
</feature>
<feature type="domain" description="F-box" evidence="3">
    <location>
        <begin position="64"/>
        <end position="113"/>
    </location>
</feature>
<dbReference type="OrthoDB" id="2322499at2759"/>
<dbReference type="SUPFAM" id="SSF81383">
    <property type="entry name" value="F-box domain"/>
    <property type="match status" value="1"/>
</dbReference>
<dbReference type="Proteomes" id="UP000321518">
    <property type="component" value="Unassembled WGS sequence"/>
</dbReference>
<feature type="transmembrane region" description="Helical" evidence="2">
    <location>
        <begin position="780"/>
        <end position="801"/>
    </location>
</feature>
<dbReference type="InterPro" id="IPR036047">
    <property type="entry name" value="F-box-like_dom_sf"/>
</dbReference>
<protein>
    <submittedName>
        <fullName evidence="4">F-box domain containing protein</fullName>
    </submittedName>
</protein>
<dbReference type="InterPro" id="IPR001810">
    <property type="entry name" value="F-box_dom"/>
</dbReference>
<comment type="caution">
    <text evidence="4">The sequence shown here is derived from an EMBL/GenBank/DDBJ whole genome shotgun (WGS) entry which is preliminary data.</text>
</comment>
<keyword evidence="2" id="KW-0812">Transmembrane</keyword>
<gene>
    <name evidence="4" type="ORF">Rt10032_c10g4366</name>
</gene>
<dbReference type="SMART" id="SM00256">
    <property type="entry name" value="FBOX"/>
    <property type="match status" value="1"/>
</dbReference>
<keyword evidence="2" id="KW-1133">Transmembrane helix</keyword>
<evidence type="ECO:0000313" key="5">
    <source>
        <dbReference type="Proteomes" id="UP000321518"/>
    </source>
</evidence>
<sequence>MAETTGTTIREPARCAAPSYRLATVFTTKGEKPVCPPFEPGHRSWIEDWDWDHDDPQEQENDGEDRLSALPTEILLMIVSHLTPGSLLAVSRTSRLFRSLLFTKRTEMTWKEARRRSGWRDLEAGGMNEVQHAKLVEGRVCFVCAAAEGSWEKYRRDFSLRTVLCQPCATEFIKESEAISTEYWHLHPQTFSCCLTTRKKPDGGDVPNGQESLFYTPDVTKQAALLYDKEANALARNESPQSASLVHVTRRTKFKGRVRRDAAHMIMVQDSLVNVQCAEAETRRRLRREMITEKMIALGWEEQDFYCDECGNLACAASYCYQCFDNAFEDDIDDCEASSNEEAEPSELAELLPEAEELRDTRILSKVKAKFHSDCIPAPCGYAQDFLRDDRLLRDEEWDACRGPLVEYAARNRHERLWREEQEDQEYRQDELKPLYERLKGVVESARQAVFLSLATFLDLPSVKTLWQHQVAFDDQDLSDLADPAILRDVFDHIHRDKVRLFDRSAREHLADGVALPAFVKTVLKCDTSSFVDCDPSKGLAPLHAVLTDNDMDPVLSRLTSLFRCGVCSAKRNYPAIAIHLIDEHIAKNVPAYAQVPSAAFRQAIKCLLDDFGLSEDTSLVAFETAHGNARFHVTTRTCSSETETNVGETWAQVARSSLGLLSGKSPADLDAGRRKLSAATDRDIVKIRISVVHSEHLVDSLPATPSVGGSSDAERHGLRREWIDLNSIRDFFKDDPDGNALLGTIFRILEVFLPFVNLIILIAQASFQAKWNVGISGRVGLSLFVCVVALIHGGLVLSAFTLADRFHFLRGLERALKQVRVAVILSAFQTGVMLILALVTSISANVGGCKDASKDPHHDLEGYANALPGFCRDKRASAAFFWLNFVAWAITLALCLLTFARIRWNPRTGGFVPPGSQFPQDDDEAWNRPSYEAGYAPGEGAGGYRPSHEYSAQGGRLFEEPRGYATAGIRDPFEDPRYDSTAGEGRYGGVADPYEAIRESMDVHRK</sequence>